<feature type="compositionally biased region" description="Gly residues" evidence="1">
    <location>
        <begin position="184"/>
        <end position="202"/>
    </location>
</feature>
<gene>
    <name evidence="2" type="ORF">H3147_24245</name>
</gene>
<accession>A0A7W3X0H9</accession>
<protein>
    <submittedName>
        <fullName evidence="2">WXG100 family type VII secretion target</fullName>
    </submittedName>
</protein>
<comment type="caution">
    <text evidence="2">The sequence shown here is derived from an EMBL/GenBank/DDBJ whole genome shotgun (WGS) entry which is preliminary data.</text>
</comment>
<dbReference type="Gene3D" id="1.10.287.1060">
    <property type="entry name" value="ESAT-6-like"/>
    <property type="match status" value="1"/>
</dbReference>
<dbReference type="AlphaFoldDB" id="A0A7W3X0H9"/>
<dbReference type="SUPFAM" id="SSF140453">
    <property type="entry name" value="EsxAB dimer-like"/>
    <property type="match status" value="1"/>
</dbReference>
<dbReference type="EMBL" id="JABJXA010000224">
    <property type="protein sequence ID" value="MBB1261899.1"/>
    <property type="molecule type" value="Genomic_DNA"/>
</dbReference>
<dbReference type="InterPro" id="IPR036689">
    <property type="entry name" value="ESAT-6-like_sf"/>
</dbReference>
<reference evidence="3" key="1">
    <citation type="submission" date="2020-05" db="EMBL/GenBank/DDBJ databases">
        <title>Classification of alakaliphilic streptomycetes isolated from an alkaline soil next to Lonar Crater, India and a proposal for the recognition of Streptomyces alkaliterrae sp. nov.</title>
        <authorList>
            <person name="Golinska P."/>
        </authorList>
    </citation>
    <scope>NUCLEOTIDE SEQUENCE [LARGE SCALE GENOMIC DNA]</scope>
    <source>
        <strain evidence="3">OF8</strain>
    </source>
</reference>
<organism evidence="2 3">
    <name type="scientific">Streptomyces alkaliterrae</name>
    <dbReference type="NCBI Taxonomy" id="2213162"/>
    <lineage>
        <taxon>Bacteria</taxon>
        <taxon>Bacillati</taxon>
        <taxon>Actinomycetota</taxon>
        <taxon>Actinomycetes</taxon>
        <taxon>Kitasatosporales</taxon>
        <taxon>Streptomycetaceae</taxon>
        <taxon>Streptomyces</taxon>
    </lineage>
</organism>
<name>A0A7W3X0H9_9ACTN</name>
<feature type="region of interest" description="Disordered" evidence="1">
    <location>
        <begin position="175"/>
        <end position="206"/>
    </location>
</feature>
<sequence>MSEERTVEALREAAAGWRQLGGQLEEVLRALDAEVRAVVGEQWRGRAAEVFDGEWRRMRAAVEEALPAFSTAGDALSSAADGAEEAAERAAREEARALGEGAGEDHGAMFGDGDEFADLGGAVGGEVSRGSAHSFSLGDLERAMAGRTVDHAELLGASSGAGAGADAEAVSGTVGEAASASGGEAAGDGTRVGAGGSTGGGSAAPAGAVPPGMQVAYVVTALSQLGGVLGSAFGRAGGGGGGGTGLARSPGQDASAAPRGVSPLPTPEPRADEAPRGGLGIAGGRRTPARNAEGGDAGSGAADTVSAQDERPGDGPDRGRHGAFG</sequence>
<proteinExistence type="predicted"/>
<evidence type="ECO:0000313" key="2">
    <source>
        <dbReference type="EMBL" id="MBB1261899.1"/>
    </source>
</evidence>
<evidence type="ECO:0000313" key="3">
    <source>
        <dbReference type="Proteomes" id="UP000517765"/>
    </source>
</evidence>
<feature type="region of interest" description="Disordered" evidence="1">
    <location>
        <begin position="239"/>
        <end position="325"/>
    </location>
</feature>
<feature type="compositionally biased region" description="Basic and acidic residues" evidence="1">
    <location>
        <begin position="308"/>
        <end position="325"/>
    </location>
</feature>
<dbReference type="Proteomes" id="UP000517765">
    <property type="component" value="Unassembled WGS sequence"/>
</dbReference>
<dbReference type="InterPro" id="IPR010310">
    <property type="entry name" value="T7SS_ESAT-6-like"/>
</dbReference>
<dbReference type="RefSeq" id="WP_181356530.1">
    <property type="nucleotide sequence ID" value="NZ_JABJXA010000224.1"/>
</dbReference>
<evidence type="ECO:0000256" key="1">
    <source>
        <dbReference type="SAM" id="MobiDB-lite"/>
    </source>
</evidence>
<dbReference type="Pfam" id="PF06013">
    <property type="entry name" value="WXG100"/>
    <property type="match status" value="1"/>
</dbReference>